<keyword evidence="2" id="KW-0677">Repeat</keyword>
<evidence type="ECO:0000256" key="8">
    <source>
        <dbReference type="SAM" id="Phobius"/>
    </source>
</evidence>
<evidence type="ECO:0008006" key="11">
    <source>
        <dbReference type="Google" id="ProtNLM"/>
    </source>
</evidence>
<keyword evidence="8" id="KW-0472">Membrane</keyword>
<dbReference type="GeneID" id="109586877"/>
<organism evidence="9 10">
    <name type="scientific">Amphimedon queenslandica</name>
    <name type="common">Sponge</name>
    <dbReference type="NCBI Taxonomy" id="400682"/>
    <lineage>
        <taxon>Eukaryota</taxon>
        <taxon>Metazoa</taxon>
        <taxon>Porifera</taxon>
        <taxon>Demospongiae</taxon>
        <taxon>Heteroscleromorpha</taxon>
        <taxon>Haplosclerida</taxon>
        <taxon>Niphatidae</taxon>
        <taxon>Amphimedon</taxon>
    </lineage>
</organism>
<dbReference type="RefSeq" id="XP_019858661.1">
    <property type="nucleotide sequence ID" value="XM_020003102.1"/>
</dbReference>
<keyword evidence="6" id="KW-0407">Ion channel</keyword>
<dbReference type="Proteomes" id="UP000007879">
    <property type="component" value="Unassembled WGS sequence"/>
</dbReference>
<reference evidence="10" key="1">
    <citation type="journal article" date="2010" name="Nature">
        <title>The Amphimedon queenslandica genome and the evolution of animal complexity.</title>
        <authorList>
            <person name="Srivastava M."/>
            <person name="Simakov O."/>
            <person name="Chapman J."/>
            <person name="Fahey B."/>
            <person name="Gauthier M.E."/>
            <person name="Mitros T."/>
            <person name="Richards G.S."/>
            <person name="Conaco C."/>
            <person name="Dacre M."/>
            <person name="Hellsten U."/>
            <person name="Larroux C."/>
            <person name="Putnam N.H."/>
            <person name="Stanke M."/>
            <person name="Adamska M."/>
            <person name="Darling A."/>
            <person name="Degnan S.M."/>
            <person name="Oakley T.H."/>
            <person name="Plachetzki D.C."/>
            <person name="Zhai Y."/>
            <person name="Adamski M."/>
            <person name="Calcino A."/>
            <person name="Cummins S.F."/>
            <person name="Goodstein D.M."/>
            <person name="Harris C."/>
            <person name="Jackson D.J."/>
            <person name="Leys S.P."/>
            <person name="Shu S."/>
            <person name="Woodcroft B.J."/>
            <person name="Vervoort M."/>
            <person name="Kosik K.S."/>
            <person name="Manning G."/>
            <person name="Degnan B.M."/>
            <person name="Rokhsar D.S."/>
        </authorList>
    </citation>
    <scope>NUCLEOTIDE SEQUENCE [LARGE SCALE GENOMIC DNA]</scope>
</reference>
<keyword evidence="10" id="KW-1185">Reference proteome</keyword>
<evidence type="ECO:0000256" key="6">
    <source>
        <dbReference type="ARBA" id="ARBA00023303"/>
    </source>
</evidence>
<dbReference type="InterPro" id="IPR052076">
    <property type="entry name" value="TRP_cation_channel"/>
</dbReference>
<dbReference type="GO" id="GO:0022857">
    <property type="term" value="F:transmembrane transporter activity"/>
    <property type="evidence" value="ECO:0007669"/>
    <property type="project" value="TreeGrafter"/>
</dbReference>
<evidence type="ECO:0000256" key="5">
    <source>
        <dbReference type="ARBA" id="ARBA00023180"/>
    </source>
</evidence>
<evidence type="ECO:0000256" key="4">
    <source>
        <dbReference type="ARBA" id="ARBA00023065"/>
    </source>
</evidence>
<feature type="compositionally biased region" description="Gly residues" evidence="7">
    <location>
        <begin position="184"/>
        <end position="195"/>
    </location>
</feature>
<keyword evidence="3" id="KW-0040">ANK repeat</keyword>
<name>A0AAN0JNR1_AMPQE</name>
<keyword evidence="1" id="KW-0813">Transport</keyword>
<dbReference type="PANTHER" id="PTHR47143">
    <property type="entry name" value="TRANSIENT RECEPTOR POTENTIAL CATION CHANNEL PROTEIN PAINLESS"/>
    <property type="match status" value="1"/>
</dbReference>
<evidence type="ECO:0000313" key="9">
    <source>
        <dbReference type="EnsemblMetazoa" id="XP_019858661.1"/>
    </source>
</evidence>
<keyword evidence="5" id="KW-0325">Glycoprotein</keyword>
<evidence type="ECO:0000256" key="1">
    <source>
        <dbReference type="ARBA" id="ARBA00022448"/>
    </source>
</evidence>
<dbReference type="KEGG" id="aqu:109586877"/>
<keyword evidence="8" id="KW-1133">Transmembrane helix</keyword>
<evidence type="ECO:0000313" key="10">
    <source>
        <dbReference type="Proteomes" id="UP000007879"/>
    </source>
</evidence>
<dbReference type="PANTHER" id="PTHR47143:SF1">
    <property type="entry name" value="ION_TRANS DOMAIN-CONTAINING PROTEIN"/>
    <property type="match status" value="1"/>
</dbReference>
<keyword evidence="8" id="KW-0812">Transmembrane</keyword>
<keyword evidence="4" id="KW-0406">Ion transport</keyword>
<dbReference type="GO" id="GO:1902495">
    <property type="term" value="C:transmembrane transporter complex"/>
    <property type="evidence" value="ECO:0007669"/>
    <property type="project" value="TreeGrafter"/>
</dbReference>
<feature type="region of interest" description="Disordered" evidence="7">
    <location>
        <begin position="178"/>
        <end position="204"/>
    </location>
</feature>
<dbReference type="EnsemblMetazoa" id="XM_020003102.1">
    <property type="protein sequence ID" value="XP_019858661.1"/>
    <property type="gene ID" value="LOC109586877"/>
</dbReference>
<feature type="transmembrane region" description="Helical" evidence="8">
    <location>
        <begin position="27"/>
        <end position="53"/>
    </location>
</feature>
<dbReference type="AlphaFoldDB" id="A0AAN0JNR1"/>
<evidence type="ECO:0000256" key="7">
    <source>
        <dbReference type="SAM" id="MobiDB-lite"/>
    </source>
</evidence>
<dbReference type="GO" id="GO:0034220">
    <property type="term" value="P:monoatomic ion transmembrane transport"/>
    <property type="evidence" value="ECO:0007669"/>
    <property type="project" value="UniProtKB-KW"/>
</dbReference>
<evidence type="ECO:0000256" key="3">
    <source>
        <dbReference type="ARBA" id="ARBA00023043"/>
    </source>
</evidence>
<reference evidence="9" key="2">
    <citation type="submission" date="2024-06" db="UniProtKB">
        <authorList>
            <consortium name="EnsemblMetazoa"/>
        </authorList>
    </citation>
    <scope>IDENTIFICATION</scope>
</reference>
<accession>A0AAN0JNR1</accession>
<evidence type="ECO:0000256" key="2">
    <source>
        <dbReference type="ARBA" id="ARBA00022737"/>
    </source>
</evidence>
<proteinExistence type="predicted"/>
<protein>
    <recommendedName>
        <fullName evidence="11">Ion transport domain-containing protein</fullName>
    </recommendedName>
</protein>
<sequence>MTVGELDMDSLLRQNYQVNAPDVQYPVVAFSLVTVFVILMPILFLNLLIGLAVGDTDEIQQSADTYRLTLRVEFTLPIEQLLRTFRSYIDKKGQLKKVSSLLGKFVAVTKTDKPNKHNFLKRKIDEIEKSIKTEPPATLADVKNQSKSLSEEMKSLHGSVSREVKELRSLVAQLLTTVNSQNERGGGGGGGGEVGGLEEENNSA</sequence>